<dbReference type="EMBL" id="JXTB01000124">
    <property type="protein sequence ID" value="PON61028.1"/>
    <property type="molecule type" value="Genomic_DNA"/>
</dbReference>
<dbReference type="Proteomes" id="UP000237105">
    <property type="component" value="Unassembled WGS sequence"/>
</dbReference>
<name>A0A2P5CJ13_PARAD</name>
<accession>A0A2P5CJ13</accession>
<comment type="caution">
    <text evidence="1">The sequence shown here is derived from an EMBL/GenBank/DDBJ whole genome shotgun (WGS) entry which is preliminary data.</text>
</comment>
<sequence>MAERQSTSETESEASNSMHILGDDLLEEVLLRLPRRRYLSHYTSVRKLWHSLISSGDSFNFTTILHLVNIATLHP</sequence>
<evidence type="ECO:0008006" key="3">
    <source>
        <dbReference type="Google" id="ProtNLM"/>
    </source>
</evidence>
<keyword evidence="2" id="KW-1185">Reference proteome</keyword>
<evidence type="ECO:0000313" key="2">
    <source>
        <dbReference type="Proteomes" id="UP000237105"/>
    </source>
</evidence>
<organism evidence="1 2">
    <name type="scientific">Parasponia andersonii</name>
    <name type="common">Sponia andersonii</name>
    <dbReference type="NCBI Taxonomy" id="3476"/>
    <lineage>
        <taxon>Eukaryota</taxon>
        <taxon>Viridiplantae</taxon>
        <taxon>Streptophyta</taxon>
        <taxon>Embryophyta</taxon>
        <taxon>Tracheophyta</taxon>
        <taxon>Spermatophyta</taxon>
        <taxon>Magnoliopsida</taxon>
        <taxon>eudicotyledons</taxon>
        <taxon>Gunneridae</taxon>
        <taxon>Pentapetalae</taxon>
        <taxon>rosids</taxon>
        <taxon>fabids</taxon>
        <taxon>Rosales</taxon>
        <taxon>Cannabaceae</taxon>
        <taxon>Parasponia</taxon>
    </lineage>
</organism>
<gene>
    <name evidence="1" type="ORF">PanWU01x14_148140</name>
</gene>
<reference evidence="2" key="1">
    <citation type="submission" date="2016-06" db="EMBL/GenBank/DDBJ databases">
        <title>Parallel loss of symbiosis genes in relatives of nitrogen-fixing non-legume Parasponia.</title>
        <authorList>
            <person name="Van Velzen R."/>
            <person name="Holmer R."/>
            <person name="Bu F."/>
            <person name="Rutten L."/>
            <person name="Van Zeijl A."/>
            <person name="Liu W."/>
            <person name="Santuari L."/>
            <person name="Cao Q."/>
            <person name="Sharma T."/>
            <person name="Shen D."/>
            <person name="Roswanjaya Y."/>
            <person name="Wardhani T."/>
            <person name="Kalhor M.S."/>
            <person name="Jansen J."/>
            <person name="Van den Hoogen J."/>
            <person name="Gungor B."/>
            <person name="Hartog M."/>
            <person name="Hontelez J."/>
            <person name="Verver J."/>
            <person name="Yang W.-C."/>
            <person name="Schijlen E."/>
            <person name="Repin R."/>
            <person name="Schilthuizen M."/>
            <person name="Schranz E."/>
            <person name="Heidstra R."/>
            <person name="Miyata K."/>
            <person name="Fedorova E."/>
            <person name="Kohlen W."/>
            <person name="Bisseling T."/>
            <person name="Smit S."/>
            <person name="Geurts R."/>
        </authorList>
    </citation>
    <scope>NUCLEOTIDE SEQUENCE [LARGE SCALE GENOMIC DNA]</scope>
    <source>
        <strain evidence="2">cv. WU1-14</strain>
    </source>
</reference>
<protein>
    <recommendedName>
        <fullName evidence="3">F-box domain containing protein</fullName>
    </recommendedName>
</protein>
<dbReference type="AlphaFoldDB" id="A0A2P5CJ13"/>
<proteinExistence type="predicted"/>
<evidence type="ECO:0000313" key="1">
    <source>
        <dbReference type="EMBL" id="PON61028.1"/>
    </source>
</evidence>